<dbReference type="NCBIfam" id="TIGR02734">
    <property type="entry name" value="crtI_fam"/>
    <property type="match status" value="1"/>
</dbReference>
<organism evidence="12 13">
    <name type="scientific">Phototrophicus methaneseepsis</name>
    <dbReference type="NCBI Taxonomy" id="2710758"/>
    <lineage>
        <taxon>Bacteria</taxon>
        <taxon>Bacillati</taxon>
        <taxon>Chloroflexota</taxon>
        <taxon>Candidatus Thermofontia</taxon>
        <taxon>Phototrophicales</taxon>
        <taxon>Phototrophicaceae</taxon>
        <taxon>Phototrophicus</taxon>
    </lineage>
</organism>
<evidence type="ECO:0000256" key="7">
    <source>
        <dbReference type="ARBA" id="ARBA00041900"/>
    </source>
</evidence>
<dbReference type="GO" id="GO:0016117">
    <property type="term" value="P:carotenoid biosynthetic process"/>
    <property type="evidence" value="ECO:0007669"/>
    <property type="project" value="UniProtKB-KW"/>
</dbReference>
<evidence type="ECO:0000256" key="3">
    <source>
        <dbReference type="ARBA" id="ARBA00023002"/>
    </source>
</evidence>
<evidence type="ECO:0000313" key="13">
    <source>
        <dbReference type="Proteomes" id="UP000594468"/>
    </source>
</evidence>
<dbReference type="PANTHER" id="PTHR43734">
    <property type="entry name" value="PHYTOENE DESATURASE"/>
    <property type="match status" value="1"/>
</dbReference>
<accession>A0A7S8E6R7</accession>
<dbReference type="PANTHER" id="PTHR43734:SF7">
    <property type="entry name" value="4,4'-DIAPONEUROSPORENE OXYGENASE"/>
    <property type="match status" value="1"/>
</dbReference>
<reference evidence="12 13" key="1">
    <citation type="submission" date="2020-02" db="EMBL/GenBank/DDBJ databases">
        <authorList>
            <person name="Zheng R.K."/>
            <person name="Sun C.M."/>
        </authorList>
    </citation>
    <scope>NUCLEOTIDE SEQUENCE [LARGE SCALE GENOMIC DNA]</scope>
    <source>
        <strain evidence="13">rifampicinis</strain>
    </source>
</reference>
<evidence type="ECO:0000313" key="12">
    <source>
        <dbReference type="EMBL" id="QPC81411.1"/>
    </source>
</evidence>
<gene>
    <name evidence="12" type="primary">crtI</name>
    <name evidence="12" type="ORF">G4Y79_17140</name>
</gene>
<comment type="catalytic activity">
    <reaction evidence="9">
        <text>all-trans-4,4'-diaponeurosporene + 2 AH2 + 2 O2 = 4,4'-diaponeurosporenal + 2 A + 3 H2O</text>
        <dbReference type="Rhea" id="RHEA:56104"/>
        <dbReference type="ChEBI" id="CHEBI:13193"/>
        <dbReference type="ChEBI" id="CHEBI:15377"/>
        <dbReference type="ChEBI" id="CHEBI:15379"/>
        <dbReference type="ChEBI" id="CHEBI:17499"/>
        <dbReference type="ChEBI" id="CHEBI:62743"/>
        <dbReference type="ChEBI" id="CHEBI:79065"/>
    </reaction>
</comment>
<dbReference type="RefSeq" id="WP_195169484.1">
    <property type="nucleotide sequence ID" value="NZ_CP062983.1"/>
</dbReference>
<dbReference type="Gene3D" id="3.50.50.60">
    <property type="entry name" value="FAD/NAD(P)-binding domain"/>
    <property type="match status" value="2"/>
</dbReference>
<keyword evidence="13" id="KW-1185">Reference proteome</keyword>
<dbReference type="KEGG" id="pmet:G4Y79_17140"/>
<dbReference type="EMBL" id="CP062983">
    <property type="protein sequence ID" value="QPC81411.1"/>
    <property type="molecule type" value="Genomic_DNA"/>
</dbReference>
<evidence type="ECO:0000259" key="11">
    <source>
        <dbReference type="Pfam" id="PF01593"/>
    </source>
</evidence>
<evidence type="ECO:0000256" key="6">
    <source>
        <dbReference type="ARBA" id="ARBA00039159"/>
    </source>
</evidence>
<feature type="domain" description="Amine oxidase" evidence="11">
    <location>
        <begin position="13"/>
        <end position="489"/>
    </location>
</feature>
<keyword evidence="3 10" id="KW-0560">Oxidoreductase</keyword>
<evidence type="ECO:0000256" key="1">
    <source>
        <dbReference type="ARBA" id="ARBA00001974"/>
    </source>
</evidence>
<dbReference type="InterPro" id="IPR002937">
    <property type="entry name" value="Amino_oxidase"/>
</dbReference>
<dbReference type="Proteomes" id="UP000594468">
    <property type="component" value="Chromosome"/>
</dbReference>
<evidence type="ECO:0000256" key="10">
    <source>
        <dbReference type="RuleBase" id="RU362075"/>
    </source>
</evidence>
<dbReference type="InterPro" id="IPR014105">
    <property type="entry name" value="Carotenoid/retinoid_OxRdtase"/>
</dbReference>
<comment type="pathway">
    <text evidence="4">Carotenoid biosynthesis; staphyloxanthin biosynthesis; staphyloxanthin from farnesyl diphosphate: step 3/5.</text>
</comment>
<comment type="cofactor">
    <cofactor evidence="1">
        <name>FAD</name>
        <dbReference type="ChEBI" id="CHEBI:57692"/>
    </cofactor>
</comment>
<dbReference type="Pfam" id="PF01593">
    <property type="entry name" value="Amino_oxidase"/>
    <property type="match status" value="1"/>
</dbReference>
<dbReference type="InterPro" id="IPR036188">
    <property type="entry name" value="FAD/NAD-bd_sf"/>
</dbReference>
<evidence type="ECO:0000256" key="2">
    <source>
        <dbReference type="ARBA" id="ARBA00022746"/>
    </source>
</evidence>
<name>A0A7S8E6R7_9CHLR</name>
<evidence type="ECO:0000256" key="9">
    <source>
        <dbReference type="ARBA" id="ARBA00048532"/>
    </source>
</evidence>
<evidence type="ECO:0000256" key="5">
    <source>
        <dbReference type="ARBA" id="ARBA00038194"/>
    </source>
</evidence>
<dbReference type="SUPFAM" id="SSF51905">
    <property type="entry name" value="FAD/NAD(P)-binding domain"/>
    <property type="match status" value="1"/>
</dbReference>
<proteinExistence type="inferred from homology"/>
<protein>
    <recommendedName>
        <fullName evidence="6">4,4'-diaponeurosporene oxygenase</fullName>
    </recommendedName>
    <alternativeName>
        <fullName evidence="7">4,4'-diaponeurosporene oxidase</fullName>
    </alternativeName>
    <alternativeName>
        <fullName evidence="8">Carotenoid oxidase</fullName>
    </alternativeName>
</protein>
<comment type="similarity">
    <text evidence="5">Belongs to the carotenoid/retinoid oxidoreductase family. CrtP subfamily.</text>
</comment>
<dbReference type="GO" id="GO:0016491">
    <property type="term" value="F:oxidoreductase activity"/>
    <property type="evidence" value="ECO:0007669"/>
    <property type="project" value="UniProtKB-KW"/>
</dbReference>
<keyword evidence="2 10" id="KW-0125">Carotenoid biosynthesis</keyword>
<sequence>MANLPIIIIGAGMGGLAAAIRLRLAGYDVHIYEKNATVGGKMSQFSADGFRWDTGPSVITMRHVFEELFQAANRNFSDYVTLQPLEPLTRYFYHDGTVLDAVSDLRRMAQQIERIEPRDVEGYLSYLAYAARIHRVTGPVFIYDQPPTLGSFARVPISEWLYADPFRTMQQAINSKVRSPYLRQLLGRFATYVGGSPYEAPATLNVIAHIELTGGVWYAVGGVYKIAEAVQRLALELGVEIYTNTVVDRILVESGTAMGVTLANGETATAKAVLANVDVTTTYDQLLKPDDAPKRRLKQLKAYEPSCSGFVMMLGIDKQHPQLAHHNIFFSDDYPAEFQAIFKKQQPAENPTIYVAITSKTDADHAPPNYENWFVLVNAPALSQEINWRAIQSDYRNRILGILAGRGFDIRENIISEHILTPLDLQVMSGAWRGALYGPSANKTFTAFLRPHNRSRDIQRLYFVGGTTHPGGGIPMVTLSGKTVAQMIIDDIV</sequence>
<dbReference type="AlphaFoldDB" id="A0A7S8E6R7"/>
<evidence type="ECO:0000256" key="4">
    <source>
        <dbReference type="ARBA" id="ARBA00037901"/>
    </source>
</evidence>
<evidence type="ECO:0000256" key="8">
    <source>
        <dbReference type="ARBA" id="ARBA00042619"/>
    </source>
</evidence>